<name>A0A9W6B422_9FLAO</name>
<evidence type="ECO:0000313" key="1">
    <source>
        <dbReference type="EMBL" id="GLB52136.1"/>
    </source>
</evidence>
<dbReference type="GO" id="GO:0015628">
    <property type="term" value="P:protein secretion by the type II secretion system"/>
    <property type="evidence" value="ECO:0007669"/>
    <property type="project" value="TreeGrafter"/>
</dbReference>
<dbReference type="PANTHER" id="PTHR21180">
    <property type="entry name" value="ENDONUCLEASE/EXONUCLEASE/PHOSPHATASE FAMILY DOMAIN-CONTAINING PROTEIN 1"/>
    <property type="match status" value="1"/>
</dbReference>
<gene>
    <name evidence="1" type="ORF">NBRC110019_11750</name>
</gene>
<dbReference type="EMBL" id="BRVP01000006">
    <property type="protein sequence ID" value="GLB52136.1"/>
    <property type="molecule type" value="Genomic_DNA"/>
</dbReference>
<evidence type="ECO:0008006" key="3">
    <source>
        <dbReference type="Google" id="ProtNLM"/>
    </source>
</evidence>
<dbReference type="GO" id="GO:0015627">
    <property type="term" value="C:type II protein secretion system complex"/>
    <property type="evidence" value="ECO:0007669"/>
    <property type="project" value="TreeGrafter"/>
</dbReference>
<dbReference type="RefSeq" id="WP_281753242.1">
    <property type="nucleotide sequence ID" value="NZ_BRVP01000006.1"/>
</dbReference>
<dbReference type="Pfam" id="PF12836">
    <property type="entry name" value="HHH_3"/>
    <property type="match status" value="2"/>
</dbReference>
<evidence type="ECO:0000313" key="2">
    <source>
        <dbReference type="Proteomes" id="UP001143545"/>
    </source>
</evidence>
<dbReference type="Gene3D" id="1.10.150.280">
    <property type="entry name" value="AF1531-like domain"/>
    <property type="match status" value="2"/>
</dbReference>
<dbReference type="SUPFAM" id="SSF47781">
    <property type="entry name" value="RuvA domain 2-like"/>
    <property type="match status" value="2"/>
</dbReference>
<proteinExistence type="predicted"/>
<sequence length="299" mass="34622">MKNLKSHFRFHKKERNGIFSLLLLIAVLQTAYIGFRWLHNDDEYINTENTIAMNIYIDSIANASAVLKSKPLFFNPNYIDDRKGYLLGMSVEEIDRLLKYRKEGKFVNSAKEFQKVTMVSDVLLDSISSYFKFPEWTQKKNKSITTNKGITNKVIKIDFTETPNAIKKDINTVTKEELIVFKGIGNVYANRILAYRNKLHGFSIDDQLYEIWGMEEALITRLLEAYTVGTSPEIDKLDINSVSLKELSKNPYLTYSMAKSILIYRSKKGIINSFDELSQIDSLSVKIVKRLPLYFYIKE</sequence>
<keyword evidence="2" id="KW-1185">Reference proteome</keyword>
<dbReference type="Proteomes" id="UP001143545">
    <property type="component" value="Unassembled WGS sequence"/>
</dbReference>
<protein>
    <recommendedName>
        <fullName evidence="3">DNA uptake protein ComE</fullName>
    </recommendedName>
</protein>
<accession>A0A9W6B422</accession>
<dbReference type="PANTHER" id="PTHR21180:SF32">
    <property type="entry name" value="ENDONUCLEASE_EXONUCLEASE_PHOSPHATASE FAMILY DOMAIN-CONTAINING PROTEIN 1"/>
    <property type="match status" value="1"/>
</dbReference>
<comment type="caution">
    <text evidence="1">The sequence shown here is derived from an EMBL/GenBank/DDBJ whole genome shotgun (WGS) entry which is preliminary data.</text>
</comment>
<dbReference type="AlphaFoldDB" id="A0A9W6B422"/>
<dbReference type="InterPro" id="IPR010994">
    <property type="entry name" value="RuvA_2-like"/>
</dbReference>
<dbReference type="InterPro" id="IPR051675">
    <property type="entry name" value="Endo/Exo/Phosphatase_dom_1"/>
</dbReference>
<reference evidence="1" key="1">
    <citation type="submission" date="2022-07" db="EMBL/GenBank/DDBJ databases">
        <title>Taxonomy of Novel Oxalotrophic and Methylotrophic Bacteria.</title>
        <authorList>
            <person name="Sahin N."/>
            <person name="Tani A."/>
        </authorList>
    </citation>
    <scope>NUCLEOTIDE SEQUENCE</scope>
    <source>
        <strain evidence="1">AM327</strain>
    </source>
</reference>
<organism evidence="1 2">
    <name type="scientific">Neptunitalea chrysea</name>
    <dbReference type="NCBI Taxonomy" id="1647581"/>
    <lineage>
        <taxon>Bacteria</taxon>
        <taxon>Pseudomonadati</taxon>
        <taxon>Bacteroidota</taxon>
        <taxon>Flavobacteriia</taxon>
        <taxon>Flavobacteriales</taxon>
        <taxon>Flavobacteriaceae</taxon>
        <taxon>Neptunitalea</taxon>
    </lineage>
</organism>